<gene>
    <name evidence="2" type="ORF">B0T19DRAFT_284927</name>
</gene>
<dbReference type="InterPro" id="IPR001810">
    <property type="entry name" value="F-box_dom"/>
</dbReference>
<protein>
    <recommendedName>
        <fullName evidence="1">F-box domain-containing protein</fullName>
    </recommendedName>
</protein>
<evidence type="ECO:0000259" key="1">
    <source>
        <dbReference type="PROSITE" id="PS50181"/>
    </source>
</evidence>
<dbReference type="EMBL" id="JAUEPO010000006">
    <property type="protein sequence ID" value="KAK3320271.1"/>
    <property type="molecule type" value="Genomic_DNA"/>
</dbReference>
<dbReference type="Gene3D" id="3.80.10.10">
    <property type="entry name" value="Ribonuclease Inhibitor"/>
    <property type="match status" value="1"/>
</dbReference>
<dbReference type="PROSITE" id="PS50181">
    <property type="entry name" value="FBOX"/>
    <property type="match status" value="1"/>
</dbReference>
<dbReference type="InterPro" id="IPR032675">
    <property type="entry name" value="LRR_dom_sf"/>
</dbReference>
<dbReference type="PANTHER" id="PTHR42057">
    <property type="entry name" value="F-BOX DOMAIN PROTEIN (AFU_ORTHOLOGUE AFUA_4G00200)"/>
    <property type="match status" value="1"/>
</dbReference>
<accession>A0AAE0I9N3</accession>
<evidence type="ECO:0000313" key="3">
    <source>
        <dbReference type="Proteomes" id="UP001286456"/>
    </source>
</evidence>
<name>A0AAE0I9N3_9PEZI</name>
<dbReference type="Pfam" id="PF00646">
    <property type="entry name" value="F-box"/>
    <property type="match status" value="1"/>
</dbReference>
<sequence>MESTQTQQPQPHLLNLPRELIHQICEALDLKDVRQFRLTCRQLAAIGACHALPTVIFFFHRDDFAALRAIANHPVYPKYVKTLIYDAEVLEDTRMTYKNYVEDTREFASMRSHAHRARRAAATVPEAELKAKYKAYKLAHAAQKEILETSEDFQVLHEVVAKFPNLDDILMSVDFEFRKPEEDYNPELELRGPFDKLGCATIPGFPKAEGVRHLSALLAAVQAAGRMKKLKSIRAGSLHYSFFNHSLSAGSPIRIDGGVDIFQNLTRFELSIHCHSEFVDENRPHDEDNNPLDDDDTDHVDECRRVMRTGVIRKLLRKMPNLEVLSILFSEHDFDGDEAIFPASFSEIIPADQVWPNLETLRLGSIETDREELVAFLVRHKESLMSLSLQDIRLIETSWLKLLPQLKKELEPELMEDVWITGVAYGQCEDEFDTGPEEWELGDGPEFEERPDRKELAYKVHGYLMNSDRTTCPLTAADNMYDV</sequence>
<reference evidence="2" key="2">
    <citation type="submission" date="2023-06" db="EMBL/GenBank/DDBJ databases">
        <authorList>
            <consortium name="Lawrence Berkeley National Laboratory"/>
            <person name="Haridas S."/>
            <person name="Hensen N."/>
            <person name="Bonometti L."/>
            <person name="Westerberg I."/>
            <person name="Brannstrom I.O."/>
            <person name="Guillou S."/>
            <person name="Cros-Aarteil S."/>
            <person name="Calhoun S."/>
            <person name="Kuo A."/>
            <person name="Mondo S."/>
            <person name="Pangilinan J."/>
            <person name="Riley R."/>
            <person name="Labutti K."/>
            <person name="Andreopoulos B."/>
            <person name="Lipzen A."/>
            <person name="Chen C."/>
            <person name="Yanf M."/>
            <person name="Daum C."/>
            <person name="Ng V."/>
            <person name="Clum A."/>
            <person name="Steindorff A."/>
            <person name="Ohm R."/>
            <person name="Martin F."/>
            <person name="Silar P."/>
            <person name="Natvig D."/>
            <person name="Lalanne C."/>
            <person name="Gautier V."/>
            <person name="Ament-Velasquez S.L."/>
            <person name="Kruys A."/>
            <person name="Hutchinson M.I."/>
            <person name="Powell A.J."/>
            <person name="Barry K."/>
            <person name="Miller A.N."/>
            <person name="Grigoriev I.V."/>
            <person name="Debuchy R."/>
            <person name="Gladieux P."/>
            <person name="Thoren M.H."/>
            <person name="Johannesson H."/>
        </authorList>
    </citation>
    <scope>NUCLEOTIDE SEQUENCE</scope>
    <source>
        <strain evidence="2">SMH4131-1</strain>
    </source>
</reference>
<dbReference type="PANTHER" id="PTHR42057:SF2">
    <property type="entry name" value="F-BOX DOMAIN PROTEIN (AFU_ORTHOLOGUE AFUA_4G00200)-RELATED"/>
    <property type="match status" value="1"/>
</dbReference>
<evidence type="ECO:0000313" key="2">
    <source>
        <dbReference type="EMBL" id="KAK3320271.1"/>
    </source>
</evidence>
<dbReference type="Proteomes" id="UP001286456">
    <property type="component" value="Unassembled WGS sequence"/>
</dbReference>
<dbReference type="CDD" id="cd09917">
    <property type="entry name" value="F-box_SF"/>
    <property type="match status" value="1"/>
</dbReference>
<keyword evidence="3" id="KW-1185">Reference proteome</keyword>
<comment type="caution">
    <text evidence="2">The sequence shown here is derived from an EMBL/GenBank/DDBJ whole genome shotgun (WGS) entry which is preliminary data.</text>
</comment>
<proteinExistence type="predicted"/>
<organism evidence="2 3">
    <name type="scientific">Cercophora scortea</name>
    <dbReference type="NCBI Taxonomy" id="314031"/>
    <lineage>
        <taxon>Eukaryota</taxon>
        <taxon>Fungi</taxon>
        <taxon>Dikarya</taxon>
        <taxon>Ascomycota</taxon>
        <taxon>Pezizomycotina</taxon>
        <taxon>Sordariomycetes</taxon>
        <taxon>Sordariomycetidae</taxon>
        <taxon>Sordariales</taxon>
        <taxon>Lasiosphaeriaceae</taxon>
        <taxon>Cercophora</taxon>
    </lineage>
</organism>
<reference evidence="2" key="1">
    <citation type="journal article" date="2023" name="Mol. Phylogenet. Evol.">
        <title>Genome-scale phylogeny and comparative genomics of the fungal order Sordariales.</title>
        <authorList>
            <person name="Hensen N."/>
            <person name="Bonometti L."/>
            <person name="Westerberg I."/>
            <person name="Brannstrom I.O."/>
            <person name="Guillou S."/>
            <person name="Cros-Aarteil S."/>
            <person name="Calhoun S."/>
            <person name="Haridas S."/>
            <person name="Kuo A."/>
            <person name="Mondo S."/>
            <person name="Pangilinan J."/>
            <person name="Riley R."/>
            <person name="LaButti K."/>
            <person name="Andreopoulos B."/>
            <person name="Lipzen A."/>
            <person name="Chen C."/>
            <person name="Yan M."/>
            <person name="Daum C."/>
            <person name="Ng V."/>
            <person name="Clum A."/>
            <person name="Steindorff A."/>
            <person name="Ohm R.A."/>
            <person name="Martin F."/>
            <person name="Silar P."/>
            <person name="Natvig D.O."/>
            <person name="Lalanne C."/>
            <person name="Gautier V."/>
            <person name="Ament-Velasquez S.L."/>
            <person name="Kruys A."/>
            <person name="Hutchinson M.I."/>
            <person name="Powell A.J."/>
            <person name="Barry K."/>
            <person name="Miller A.N."/>
            <person name="Grigoriev I.V."/>
            <person name="Debuchy R."/>
            <person name="Gladieux P."/>
            <person name="Hiltunen Thoren M."/>
            <person name="Johannesson H."/>
        </authorList>
    </citation>
    <scope>NUCLEOTIDE SEQUENCE</scope>
    <source>
        <strain evidence="2">SMH4131-1</strain>
    </source>
</reference>
<feature type="domain" description="F-box" evidence="1">
    <location>
        <begin position="10"/>
        <end position="46"/>
    </location>
</feature>
<dbReference type="SUPFAM" id="SSF81383">
    <property type="entry name" value="F-box domain"/>
    <property type="match status" value="1"/>
</dbReference>
<dbReference type="AlphaFoldDB" id="A0AAE0I9N3"/>
<dbReference type="InterPro" id="IPR036047">
    <property type="entry name" value="F-box-like_dom_sf"/>
</dbReference>